<comment type="caution">
    <text evidence="1">The sequence shown here is derived from an EMBL/GenBank/DDBJ whole genome shotgun (WGS) entry which is preliminary data.</text>
</comment>
<proteinExistence type="predicted"/>
<dbReference type="AlphaFoldDB" id="A0A158BUE5"/>
<accession>A0A158BUE5</accession>
<organism evidence="1 2">
    <name type="scientific">Caballeronia pedi</name>
    <dbReference type="NCBI Taxonomy" id="1777141"/>
    <lineage>
        <taxon>Bacteria</taxon>
        <taxon>Pseudomonadati</taxon>
        <taxon>Pseudomonadota</taxon>
        <taxon>Betaproteobacteria</taxon>
        <taxon>Burkholderiales</taxon>
        <taxon>Burkholderiaceae</taxon>
        <taxon>Caballeronia</taxon>
    </lineage>
</organism>
<reference evidence="1" key="1">
    <citation type="submission" date="2016-01" db="EMBL/GenBank/DDBJ databases">
        <authorList>
            <person name="Peeters C."/>
        </authorList>
    </citation>
    <scope>NUCLEOTIDE SEQUENCE [LARGE SCALE GENOMIC DNA]</scope>
    <source>
        <strain evidence="1">LMG 29323</strain>
    </source>
</reference>
<protein>
    <submittedName>
        <fullName evidence="1">Uncharacterized protein</fullName>
    </submittedName>
</protein>
<keyword evidence="2" id="KW-1185">Reference proteome</keyword>
<dbReference type="STRING" id="1777141.AWB80_04082"/>
<gene>
    <name evidence="1" type="ORF">AWB80_04082</name>
</gene>
<dbReference type="OrthoDB" id="9035758at2"/>
<evidence type="ECO:0000313" key="1">
    <source>
        <dbReference type="EMBL" id="SAK73316.1"/>
    </source>
</evidence>
<dbReference type="Proteomes" id="UP000054911">
    <property type="component" value="Unassembled WGS sequence"/>
</dbReference>
<dbReference type="EMBL" id="FCOE02000013">
    <property type="protein sequence ID" value="SAK73316.1"/>
    <property type="molecule type" value="Genomic_DNA"/>
</dbReference>
<dbReference type="RefSeq" id="WP_061176491.1">
    <property type="nucleotide sequence ID" value="NZ_FCOE02000013.1"/>
</dbReference>
<sequence>MTYSCTDFVDDVLNDMVIRSWIKPEQYGADDPQAQCNAVLGAINDADVSLRFAADAKQFHAELLDSVETLTGIAEQHGALALANVAYLQTAILKGGVIELTREEAVEFSFVRDLPSGGRWWQSVKLID</sequence>
<evidence type="ECO:0000313" key="2">
    <source>
        <dbReference type="Proteomes" id="UP000054911"/>
    </source>
</evidence>
<name>A0A158BUE5_9BURK</name>